<comment type="caution">
    <text evidence="1">The sequence shown here is derived from an EMBL/GenBank/DDBJ whole genome shotgun (WGS) entry which is preliminary data.</text>
</comment>
<sequence>MALPEREYYPLFKVAEIMKCDIEDLLHYASIGLLQICFPIPLTEMFSNKVCDNESEYVFPSVVRDEISNIPEGGQVYRFRNNYFSMYEFVLTSDKRNDLKMYGLLAINYFDIAHFYDFYLRTEYEADCLFVCSADFPRDNVEPFVSEGYKPINIEFSDEYCIDLHRLVITKYELTLLQLGGKKYIESEAEYIDDEKELEYFLKNKTNDLKNPNHYIKSNLQIEFIRNLLFLKYGEDAIKNPRNFIEKNKSPLVRDFELNGLKYPSGKSLEKWLKK</sequence>
<proteinExistence type="predicted"/>
<dbReference type="EMBL" id="VMHM01000008">
    <property type="protein sequence ID" value="TSJ98942.1"/>
    <property type="molecule type" value="Genomic_DNA"/>
</dbReference>
<organism evidence="1 2">
    <name type="scientific">Gilliamella apicola</name>
    <dbReference type="NCBI Taxonomy" id="1196095"/>
    <lineage>
        <taxon>Bacteria</taxon>
        <taxon>Pseudomonadati</taxon>
        <taxon>Pseudomonadota</taxon>
        <taxon>Gammaproteobacteria</taxon>
        <taxon>Orbales</taxon>
        <taxon>Orbaceae</taxon>
        <taxon>Gilliamella</taxon>
    </lineage>
</organism>
<name>A0A556SCU4_9GAMM</name>
<gene>
    <name evidence="1" type="ORF">FPQ15_07245</name>
</gene>
<dbReference type="AlphaFoldDB" id="A0A556SCU4"/>
<reference evidence="1 2" key="1">
    <citation type="submission" date="2019-07" db="EMBL/GenBank/DDBJ databases">
        <title>Gilliamella genomes.</title>
        <authorList>
            <person name="Zheng H."/>
        </authorList>
    </citation>
    <scope>NUCLEOTIDE SEQUENCE [LARGE SCALE GENOMIC DNA]</scope>
    <source>
        <strain evidence="1 2">W8127</strain>
    </source>
</reference>
<accession>A0A556SCU4</accession>
<dbReference type="Proteomes" id="UP000319483">
    <property type="component" value="Unassembled WGS sequence"/>
</dbReference>
<evidence type="ECO:0000313" key="2">
    <source>
        <dbReference type="Proteomes" id="UP000319483"/>
    </source>
</evidence>
<evidence type="ECO:0000313" key="1">
    <source>
        <dbReference type="EMBL" id="TSJ98942.1"/>
    </source>
</evidence>
<dbReference type="RefSeq" id="WP_144091951.1">
    <property type="nucleotide sequence ID" value="NZ_VMHM01000008.1"/>
</dbReference>
<protein>
    <submittedName>
        <fullName evidence="1">Uncharacterized protein</fullName>
    </submittedName>
</protein>